<dbReference type="PANTHER" id="PTHR43133">
    <property type="entry name" value="RNA POLYMERASE ECF-TYPE SIGMA FACTO"/>
    <property type="match status" value="1"/>
</dbReference>
<dbReference type="InterPro" id="IPR036388">
    <property type="entry name" value="WH-like_DNA-bd_sf"/>
</dbReference>
<keyword evidence="8" id="KW-1185">Reference proteome</keyword>
<dbReference type="InterPro" id="IPR013249">
    <property type="entry name" value="RNA_pol_sigma70_r4_t2"/>
</dbReference>
<dbReference type="InterPro" id="IPR014284">
    <property type="entry name" value="RNA_pol_sigma-70_dom"/>
</dbReference>
<evidence type="ECO:0000256" key="1">
    <source>
        <dbReference type="ARBA" id="ARBA00010641"/>
    </source>
</evidence>
<dbReference type="SUPFAM" id="SSF88659">
    <property type="entry name" value="Sigma3 and sigma4 domains of RNA polymerase sigma factors"/>
    <property type="match status" value="1"/>
</dbReference>
<dbReference type="CDD" id="cd06171">
    <property type="entry name" value="Sigma70_r4"/>
    <property type="match status" value="1"/>
</dbReference>
<reference evidence="8" key="1">
    <citation type="submission" date="2016-10" db="EMBL/GenBank/DDBJ databases">
        <authorList>
            <person name="Varghese N."/>
            <person name="Submissions S."/>
        </authorList>
    </citation>
    <scope>NUCLEOTIDE SEQUENCE [LARGE SCALE GENOMIC DNA]</scope>
    <source>
        <strain evidence="8">NLAE-zl-G277</strain>
    </source>
</reference>
<gene>
    <name evidence="7" type="ORF">SAMN05216313_1752</name>
</gene>
<sequence length="861" mass="92980">MDQNISLLVERAKAGDQQAVAALYEKTSRKAYYLSLQLVKDQDQAQDILQDAYLKVFTSLNMLQQPENFQGWLDTIVINKSKDYLRKKKPVLFSQLPAEGETDSDPDFEDESGYFSPEKQVDYGETKRLVKEMIDRLPEQQRMAVVLYYLENMSVGRIAQVMECSEGTVKSRLNYGRKSIKTQVLALEKKGTKLYCMPLAPFLYWMFRQQVLGAVVPGAVGNAVLATAAGTAGAAVGSGTGIGTAGAAVGSKAGARTAGAASSSQAGISQAAGSTFGTGTAAAAGKSGIVILGKAVSVKAVAVAAAVCLAAGGACAVGVHFAGKNNQAEAVQNVEDQEREAIQEVQPESESAPVTEVEAPANAYGLTAEDLKVLENIYRSGEGGRTEEVAKSAQPEFVRLYQIVTDHFHDQDILFDGKNLTDTVEGPGMILKASSVQMGDIVLYTVAGHIGSFRSGVPDGNLISFKLTYYDNYMFPNNSADVSKAGYIQGKADGVVVTERWRSNGAVVMADGTVMGNGPSDRNQLVWSKAHDVEARYDQPGEIAPYLGWVDIKMDAALYASYFQAVSPEDGAELPHELEFHYSIENQQNAAENEENLVFDHDFQKARVLDSSKRYEAQTVYLGVLVNSAVLWDGQPSQHDEGTKALPEACSTNAGNNGPVMAAGTLEMKNGKNPASSLYIDGQGIDLGMCTMEELEVFLGKFGFHPIVDENGASMELEIEGDPQPGSEYGVVYSNQGKGITFTDGGGTPVFQVMPRNRSGRAVTVRQCTVYRFKASSAQAVQNCGHTVRVFNDMVDLVNTEKRMIADLYDRYGIEWTQSGSGGYYFDTVNAYGKQMVVGINDFIITEFDEAFIVIDPVLGF</sequence>
<dbReference type="Proteomes" id="UP000198508">
    <property type="component" value="Unassembled WGS sequence"/>
</dbReference>
<protein>
    <submittedName>
        <fullName evidence="7">RNA polymerase sigma factor, sigma-70 family</fullName>
    </submittedName>
</protein>
<organism evidence="7 8">
    <name type="scientific">Enterocloster lavalensis</name>
    <dbReference type="NCBI Taxonomy" id="460384"/>
    <lineage>
        <taxon>Bacteria</taxon>
        <taxon>Bacillati</taxon>
        <taxon>Bacillota</taxon>
        <taxon>Clostridia</taxon>
        <taxon>Lachnospirales</taxon>
        <taxon>Lachnospiraceae</taxon>
        <taxon>Enterocloster</taxon>
    </lineage>
</organism>
<dbReference type="Pfam" id="PF04542">
    <property type="entry name" value="Sigma70_r2"/>
    <property type="match status" value="1"/>
</dbReference>
<dbReference type="Gene3D" id="1.10.1740.10">
    <property type="match status" value="1"/>
</dbReference>
<accession>A0A1I0KEV0</accession>
<feature type="domain" description="RNA polymerase sigma factor 70 region 4 type 2" evidence="6">
    <location>
        <begin position="129"/>
        <end position="179"/>
    </location>
</feature>
<keyword evidence="2" id="KW-0805">Transcription regulation</keyword>
<dbReference type="Pfam" id="PF08281">
    <property type="entry name" value="Sigma70_r4_2"/>
    <property type="match status" value="1"/>
</dbReference>
<dbReference type="EMBL" id="FOIM01000075">
    <property type="protein sequence ID" value="SEU22886.1"/>
    <property type="molecule type" value="Genomic_DNA"/>
</dbReference>
<dbReference type="AlphaFoldDB" id="A0A1I0KEV0"/>
<dbReference type="GO" id="GO:0016987">
    <property type="term" value="F:sigma factor activity"/>
    <property type="evidence" value="ECO:0007669"/>
    <property type="project" value="UniProtKB-KW"/>
</dbReference>
<evidence type="ECO:0000256" key="2">
    <source>
        <dbReference type="ARBA" id="ARBA00023015"/>
    </source>
</evidence>
<dbReference type="InterPro" id="IPR013324">
    <property type="entry name" value="RNA_pol_sigma_r3/r4-like"/>
</dbReference>
<dbReference type="GO" id="GO:0003677">
    <property type="term" value="F:DNA binding"/>
    <property type="evidence" value="ECO:0007669"/>
    <property type="project" value="InterPro"/>
</dbReference>
<proteinExistence type="inferred from homology"/>
<dbReference type="InterPro" id="IPR039425">
    <property type="entry name" value="RNA_pol_sigma-70-like"/>
</dbReference>
<evidence type="ECO:0000256" key="3">
    <source>
        <dbReference type="ARBA" id="ARBA00023082"/>
    </source>
</evidence>
<dbReference type="Gene3D" id="1.10.10.10">
    <property type="entry name" value="Winged helix-like DNA-binding domain superfamily/Winged helix DNA-binding domain"/>
    <property type="match status" value="1"/>
</dbReference>
<dbReference type="SUPFAM" id="SSF88946">
    <property type="entry name" value="Sigma2 domain of RNA polymerase sigma factors"/>
    <property type="match status" value="1"/>
</dbReference>
<dbReference type="PANTHER" id="PTHR43133:SF51">
    <property type="entry name" value="RNA POLYMERASE SIGMA FACTOR"/>
    <property type="match status" value="1"/>
</dbReference>
<evidence type="ECO:0000313" key="8">
    <source>
        <dbReference type="Proteomes" id="UP000198508"/>
    </source>
</evidence>
<evidence type="ECO:0000256" key="4">
    <source>
        <dbReference type="ARBA" id="ARBA00023163"/>
    </source>
</evidence>
<evidence type="ECO:0000313" key="7">
    <source>
        <dbReference type="EMBL" id="SEU22886.1"/>
    </source>
</evidence>
<feature type="domain" description="RNA polymerase sigma-70 region 2" evidence="5">
    <location>
        <begin position="23"/>
        <end position="89"/>
    </location>
</feature>
<keyword evidence="4" id="KW-0804">Transcription</keyword>
<dbReference type="NCBIfam" id="TIGR02937">
    <property type="entry name" value="sigma70-ECF"/>
    <property type="match status" value="1"/>
</dbReference>
<keyword evidence="3" id="KW-0731">Sigma factor</keyword>
<evidence type="ECO:0000259" key="6">
    <source>
        <dbReference type="Pfam" id="PF08281"/>
    </source>
</evidence>
<dbReference type="GO" id="GO:0006352">
    <property type="term" value="P:DNA-templated transcription initiation"/>
    <property type="evidence" value="ECO:0007669"/>
    <property type="project" value="InterPro"/>
</dbReference>
<dbReference type="RefSeq" id="WP_092372064.1">
    <property type="nucleotide sequence ID" value="NZ_FOIM01000075.1"/>
</dbReference>
<dbReference type="STRING" id="460384.SAMN05216313_1752"/>
<name>A0A1I0KEV0_9FIRM</name>
<dbReference type="InterPro" id="IPR007627">
    <property type="entry name" value="RNA_pol_sigma70_r2"/>
</dbReference>
<evidence type="ECO:0000259" key="5">
    <source>
        <dbReference type="Pfam" id="PF04542"/>
    </source>
</evidence>
<comment type="similarity">
    <text evidence="1">Belongs to the sigma-70 factor family. ECF subfamily.</text>
</comment>
<dbReference type="InterPro" id="IPR013325">
    <property type="entry name" value="RNA_pol_sigma_r2"/>
</dbReference>